<feature type="region of interest" description="Disordered" evidence="1">
    <location>
        <begin position="27"/>
        <end position="51"/>
    </location>
</feature>
<reference evidence="2" key="1">
    <citation type="submission" date="2021-02" db="EMBL/GenBank/DDBJ databases">
        <authorList>
            <person name="Dougan E. K."/>
            <person name="Rhodes N."/>
            <person name="Thang M."/>
            <person name="Chan C."/>
        </authorList>
    </citation>
    <scope>NUCLEOTIDE SEQUENCE</scope>
</reference>
<proteinExistence type="predicted"/>
<dbReference type="EMBL" id="CAJNDS010000699">
    <property type="protein sequence ID" value="CAE7228665.1"/>
    <property type="molecule type" value="Genomic_DNA"/>
</dbReference>
<comment type="caution">
    <text evidence="2">The sequence shown here is derived from an EMBL/GenBank/DDBJ whole genome shotgun (WGS) entry which is preliminary data.</text>
</comment>
<name>A0A812KIK5_9DINO</name>
<feature type="non-terminal residue" evidence="2">
    <location>
        <position position="51"/>
    </location>
</feature>
<sequence length="51" mass="5702">VPRMREVAAGALWALARDNPELQKAIDRSGNIYAEHLPQRDPKKKPDPGPQ</sequence>
<keyword evidence="3" id="KW-1185">Reference proteome</keyword>
<feature type="non-terminal residue" evidence="2">
    <location>
        <position position="1"/>
    </location>
</feature>
<evidence type="ECO:0000313" key="3">
    <source>
        <dbReference type="Proteomes" id="UP000604046"/>
    </source>
</evidence>
<dbReference type="OrthoDB" id="436939at2759"/>
<gene>
    <name evidence="2" type="primary">vac8</name>
    <name evidence="2" type="ORF">SNAT2548_LOCUS9123</name>
</gene>
<feature type="compositionally biased region" description="Basic and acidic residues" evidence="1">
    <location>
        <begin position="37"/>
        <end position="51"/>
    </location>
</feature>
<dbReference type="AlphaFoldDB" id="A0A812KIK5"/>
<dbReference type="Proteomes" id="UP000604046">
    <property type="component" value="Unassembled WGS sequence"/>
</dbReference>
<evidence type="ECO:0000313" key="2">
    <source>
        <dbReference type="EMBL" id="CAE7228665.1"/>
    </source>
</evidence>
<accession>A0A812KIK5</accession>
<organism evidence="2 3">
    <name type="scientific">Symbiodinium natans</name>
    <dbReference type="NCBI Taxonomy" id="878477"/>
    <lineage>
        <taxon>Eukaryota</taxon>
        <taxon>Sar</taxon>
        <taxon>Alveolata</taxon>
        <taxon>Dinophyceae</taxon>
        <taxon>Suessiales</taxon>
        <taxon>Symbiodiniaceae</taxon>
        <taxon>Symbiodinium</taxon>
    </lineage>
</organism>
<evidence type="ECO:0000256" key="1">
    <source>
        <dbReference type="SAM" id="MobiDB-lite"/>
    </source>
</evidence>
<protein>
    <submittedName>
        <fullName evidence="2">Vac8 protein</fullName>
    </submittedName>
</protein>